<evidence type="ECO:0008006" key="3">
    <source>
        <dbReference type="Google" id="ProtNLM"/>
    </source>
</evidence>
<reference evidence="1 2" key="1">
    <citation type="submission" date="2019-10" db="EMBL/GenBank/DDBJ databases">
        <title>Streptomyces sp. strain GY16 isolated from leaves of Broussonetia papyrifera.</title>
        <authorList>
            <person name="Mo P."/>
        </authorList>
    </citation>
    <scope>NUCLEOTIDE SEQUENCE [LARGE SCALE GENOMIC DNA]</scope>
    <source>
        <strain evidence="1 2">GY16</strain>
    </source>
</reference>
<name>A0A5P8KFM4_9ACTN</name>
<dbReference type="RefSeq" id="WP_152173139.1">
    <property type="nucleotide sequence ID" value="NZ_CP045096.1"/>
</dbReference>
<sequence length="342" mass="38605">MATAEITHELLDELPQEPATRYVRELLVHAGILPLRQENLVQLELWFRAAAQHLPAARSEIIRPFAEWFIIRDARRRATRRRYTDKAAHSDRSEIRAAIEFMQWLDDRHLDLRALTQTDLEVWLAQAKPSRPRLTAAFIKWTNKRGLTRNLEYPGYQRPAPATFLDDDDQADQLRRCLTDTSLPLDIRIAGALIRLYGLPITRIVHLTADQFHEDDTGAYFTFDKNPVLLPPTLARLIERQIAEGRRHSAVGALPDSEHQQLLLPGRLAGRPRSHGGLAAQLAKHGLPTLAARNTSLFGMAGELPPIVMCDLFGIHKNTAVQWAALAQDSWAGYLAALKATE</sequence>
<dbReference type="AlphaFoldDB" id="A0A5P8KFM4"/>
<dbReference type="KEGG" id="sphv:F9278_42850"/>
<evidence type="ECO:0000313" key="2">
    <source>
        <dbReference type="Proteomes" id="UP000327294"/>
    </source>
</evidence>
<protein>
    <recommendedName>
        <fullName evidence="3">Integrase</fullName>
    </recommendedName>
</protein>
<dbReference type="Proteomes" id="UP000327294">
    <property type="component" value="Chromosome"/>
</dbReference>
<dbReference type="EMBL" id="CP045096">
    <property type="protein sequence ID" value="QFR01815.1"/>
    <property type="molecule type" value="Genomic_DNA"/>
</dbReference>
<evidence type="ECO:0000313" key="1">
    <source>
        <dbReference type="EMBL" id="QFR01815.1"/>
    </source>
</evidence>
<keyword evidence="2" id="KW-1185">Reference proteome</keyword>
<proteinExistence type="predicted"/>
<organism evidence="1 2">
    <name type="scientific">Streptomyces phaeolivaceus</name>
    <dbReference type="NCBI Taxonomy" id="2653200"/>
    <lineage>
        <taxon>Bacteria</taxon>
        <taxon>Bacillati</taxon>
        <taxon>Actinomycetota</taxon>
        <taxon>Actinomycetes</taxon>
        <taxon>Kitasatosporales</taxon>
        <taxon>Streptomycetaceae</taxon>
        <taxon>Streptomyces</taxon>
    </lineage>
</organism>
<accession>A0A5P8KFM4</accession>
<gene>
    <name evidence="1" type="ORF">F9278_42850</name>
</gene>